<reference evidence="1" key="2">
    <citation type="journal article" date="2023" name="Int. J. Mol. Sci.">
        <title>De Novo Assembly and Annotation of 11 Diverse Shrub Willow (Salix) Genomes Reveals Novel Gene Organization in Sex-Linked Regions.</title>
        <authorList>
            <person name="Hyden B."/>
            <person name="Feng K."/>
            <person name="Yates T.B."/>
            <person name="Jawdy S."/>
            <person name="Cereghino C."/>
            <person name="Smart L.B."/>
            <person name="Muchero W."/>
        </authorList>
    </citation>
    <scope>NUCLEOTIDE SEQUENCE</scope>
    <source>
        <tissue evidence="1">Shoot tip</tissue>
    </source>
</reference>
<dbReference type="PANTHER" id="PTHR33702:SF5">
    <property type="entry name" value="OS01G0308600 PROTEIN"/>
    <property type="match status" value="1"/>
</dbReference>
<comment type="caution">
    <text evidence="1">The sequence shown here is derived from an EMBL/GenBank/DDBJ whole genome shotgun (WGS) entry which is preliminary data.</text>
</comment>
<organism evidence="1 2">
    <name type="scientific">Salix purpurea</name>
    <name type="common">Purple osier willow</name>
    <dbReference type="NCBI Taxonomy" id="77065"/>
    <lineage>
        <taxon>Eukaryota</taxon>
        <taxon>Viridiplantae</taxon>
        <taxon>Streptophyta</taxon>
        <taxon>Embryophyta</taxon>
        <taxon>Tracheophyta</taxon>
        <taxon>Spermatophyta</taxon>
        <taxon>Magnoliopsida</taxon>
        <taxon>eudicotyledons</taxon>
        <taxon>Gunneridae</taxon>
        <taxon>Pentapetalae</taxon>
        <taxon>rosids</taxon>
        <taxon>fabids</taxon>
        <taxon>Malpighiales</taxon>
        <taxon>Salicaceae</taxon>
        <taxon>Saliceae</taxon>
        <taxon>Salix</taxon>
    </lineage>
</organism>
<keyword evidence="2" id="KW-1185">Reference proteome</keyword>
<sequence>MEGVSARMHRKMKGYWSRRGYERINGSGRIRRNRPAEMGSGTATSRRRRFTWRIKVRPKLKILKMSSPKKVFVWLRDAYVKMMLRFGNSRAIGDAGYGDRIAAFGARPIKEYDDKMIAEIYKSLVMAQGQLVPRDASRFGSMPKLTPIVE</sequence>
<gene>
    <name evidence="1" type="ORF">OIU79_016430</name>
</gene>
<protein>
    <submittedName>
        <fullName evidence="1">Uncharacterized protein</fullName>
    </submittedName>
</protein>
<dbReference type="OrthoDB" id="1898021at2759"/>
<dbReference type="EMBL" id="JAPFFK010000019">
    <property type="protein sequence ID" value="KAJ6686660.1"/>
    <property type="molecule type" value="Genomic_DNA"/>
</dbReference>
<dbReference type="AlphaFoldDB" id="A0A9Q0SRP1"/>
<dbReference type="PANTHER" id="PTHR33702">
    <property type="entry name" value="BNAA09G40010D PROTEIN"/>
    <property type="match status" value="1"/>
</dbReference>
<dbReference type="Proteomes" id="UP001151532">
    <property type="component" value="Chromosome 2"/>
</dbReference>
<evidence type="ECO:0000313" key="2">
    <source>
        <dbReference type="Proteomes" id="UP001151532"/>
    </source>
</evidence>
<proteinExistence type="predicted"/>
<accession>A0A9Q0SRP1</accession>
<reference evidence="1" key="1">
    <citation type="submission" date="2022-11" db="EMBL/GenBank/DDBJ databases">
        <authorList>
            <person name="Hyden B.L."/>
            <person name="Feng K."/>
            <person name="Yates T."/>
            <person name="Jawdy S."/>
            <person name="Smart L.B."/>
            <person name="Muchero W."/>
        </authorList>
    </citation>
    <scope>NUCLEOTIDE SEQUENCE</scope>
    <source>
        <tissue evidence="1">Shoot tip</tissue>
    </source>
</reference>
<name>A0A9Q0SRP1_SALPP</name>
<evidence type="ECO:0000313" key="1">
    <source>
        <dbReference type="EMBL" id="KAJ6686660.1"/>
    </source>
</evidence>